<evidence type="ECO:0000259" key="3">
    <source>
        <dbReference type="Pfam" id="PF05170"/>
    </source>
</evidence>
<proteinExistence type="predicted"/>
<keyword evidence="2" id="KW-0472">Membrane</keyword>
<feature type="region of interest" description="Disordered" evidence="1">
    <location>
        <begin position="721"/>
        <end position="754"/>
    </location>
</feature>
<feature type="compositionally biased region" description="Acidic residues" evidence="1">
    <location>
        <begin position="21"/>
        <end position="32"/>
    </location>
</feature>
<dbReference type="InterPro" id="IPR052894">
    <property type="entry name" value="AsmA-related"/>
</dbReference>
<dbReference type="Proteomes" id="UP001596091">
    <property type="component" value="Unassembled WGS sequence"/>
</dbReference>
<feature type="domain" description="AsmA" evidence="3">
    <location>
        <begin position="44"/>
        <end position="174"/>
    </location>
</feature>
<evidence type="ECO:0000256" key="2">
    <source>
        <dbReference type="SAM" id="Phobius"/>
    </source>
</evidence>
<sequence length="1008" mass="106157">MTDAAGTDVTGLNQSGSAPESEPENPEASNEEAEFRNRWRRRFAIAAIVITLIAAAIILPPLVNIGRYKHQITALMARSLGRPVHLSSVGLRLLPMPGFVLQDLSVSEDPRFGSEPVLSAGTVVARVNLLALWSGKLEISRISVDEASLNLVRAADGRWNIDSLMLGAQPALTGQAQPGRPVSRSYAHFPYLEATNSWIHLKEGYEKKPYALSGTDLSLWQDEPGQWRFRLRGLPVRTDIPMSSADAGELRAEGSLRSAVTLRDMPLSLQIEWREAQLGQLSRLLLGSDSGWRGDVTADIEVHGTAENAQTRARLRVVGIRREEFTPQTTLNFDANCTLRYQHSAHAVHDLACDTDSGGGQIHLRADLPGTAGAPHGTVEVHDVPLQGGLDLLRSIRSGFAPGLSIGGKINGSLTYAQPEPSMPAPALHATKLAQQAKEIQAPPSSLRGELVVEGAKIEGDALKEPLTFPRITWVPATPVSAAPAQKHTASAKVAGSEQAGLAMTTRFVIPIGTEKAVASRPAPQPAEPSSPAAETSPDKQRTKSAVSPIAQPPARPEAQALTVQLIFGQNGYQAEMDGAGNITRLRELAYALGTPHLDVADTLSGSVDQLALHAAGPWLPSSDIGVETAPSPAPVPVPGEASQPAQPVSGKSAASAAPLPPIAPFPVKDSLSGTVVMRRAIWSPAFLVSPVTLSQVSFGLSSANLTFASDFNFGSAKEPIREAEPKAAKPQNPEPKSEASAKTGNAPVAETQNITGSRAIRGSVIISSPIVCPVGKCQPQMQLHFVTLNAADLQSDLLNTPQPQGFLAPLIDRMRSSAPAKLPDFDAEIHVDSLTLGTLAFPFSAKLHPQQGNFILDNWTATLFGGSVEGTGEVSLTDGKPTYSLDGSFKQANGSSLAAFTGLHASGGAISGSGQIQLTGLTVKDLAASVKGKLHFDWQGGSLQVPGQPAVSRFDDWSGDTSLSAGKAELDANTLSHGKQSVTVSGSLPFGEPAKLAFAPPAKAEQK</sequence>
<dbReference type="PANTHER" id="PTHR30441">
    <property type="entry name" value="DUF748 DOMAIN-CONTAINING PROTEIN"/>
    <property type="match status" value="1"/>
</dbReference>
<dbReference type="EMBL" id="JBHSPH010000001">
    <property type="protein sequence ID" value="MFC5861538.1"/>
    <property type="molecule type" value="Genomic_DNA"/>
</dbReference>
<dbReference type="PANTHER" id="PTHR30441:SF4">
    <property type="entry name" value="PROTEIN ASMA"/>
    <property type="match status" value="1"/>
</dbReference>
<feature type="transmembrane region" description="Helical" evidence="2">
    <location>
        <begin position="43"/>
        <end position="63"/>
    </location>
</feature>
<gene>
    <name evidence="4" type="ORF">ACFPT7_04485</name>
</gene>
<accession>A0ABW1EEW6</accession>
<reference evidence="5" key="1">
    <citation type="journal article" date="2019" name="Int. J. Syst. Evol. Microbiol.">
        <title>The Global Catalogue of Microorganisms (GCM) 10K type strain sequencing project: providing services to taxonomists for standard genome sequencing and annotation.</title>
        <authorList>
            <consortium name="The Broad Institute Genomics Platform"/>
            <consortium name="The Broad Institute Genome Sequencing Center for Infectious Disease"/>
            <person name="Wu L."/>
            <person name="Ma J."/>
        </authorList>
    </citation>
    <scope>NUCLEOTIDE SEQUENCE [LARGE SCALE GENOMIC DNA]</scope>
    <source>
        <strain evidence="5">JCM 4087</strain>
    </source>
</reference>
<dbReference type="RefSeq" id="WP_263333494.1">
    <property type="nucleotide sequence ID" value="NZ_JAGSYH010000002.1"/>
</dbReference>
<evidence type="ECO:0000256" key="1">
    <source>
        <dbReference type="SAM" id="MobiDB-lite"/>
    </source>
</evidence>
<comment type="caution">
    <text evidence="4">The sequence shown here is derived from an EMBL/GenBank/DDBJ whole genome shotgun (WGS) entry which is preliminary data.</text>
</comment>
<evidence type="ECO:0000313" key="4">
    <source>
        <dbReference type="EMBL" id="MFC5861538.1"/>
    </source>
</evidence>
<keyword evidence="5" id="KW-1185">Reference proteome</keyword>
<evidence type="ECO:0000313" key="5">
    <source>
        <dbReference type="Proteomes" id="UP001596091"/>
    </source>
</evidence>
<keyword evidence="2" id="KW-0812">Transmembrane</keyword>
<keyword evidence="2" id="KW-1133">Transmembrane helix</keyword>
<protein>
    <submittedName>
        <fullName evidence="4">AsmA family protein</fullName>
    </submittedName>
</protein>
<name>A0ABW1EEW6_9BACT</name>
<dbReference type="InterPro" id="IPR007844">
    <property type="entry name" value="AsmA"/>
</dbReference>
<feature type="region of interest" description="Disordered" evidence="1">
    <location>
        <begin position="517"/>
        <end position="556"/>
    </location>
</feature>
<dbReference type="Pfam" id="PF05170">
    <property type="entry name" value="AsmA"/>
    <property type="match status" value="1"/>
</dbReference>
<feature type="region of interest" description="Disordered" evidence="1">
    <location>
        <begin position="627"/>
        <end position="657"/>
    </location>
</feature>
<organism evidence="4 5">
    <name type="scientific">Acidicapsa dinghuensis</name>
    <dbReference type="NCBI Taxonomy" id="2218256"/>
    <lineage>
        <taxon>Bacteria</taxon>
        <taxon>Pseudomonadati</taxon>
        <taxon>Acidobacteriota</taxon>
        <taxon>Terriglobia</taxon>
        <taxon>Terriglobales</taxon>
        <taxon>Acidobacteriaceae</taxon>
        <taxon>Acidicapsa</taxon>
    </lineage>
</organism>
<feature type="region of interest" description="Disordered" evidence="1">
    <location>
        <begin position="1"/>
        <end position="33"/>
    </location>
</feature>